<name>A0A7X0MHP4_9SPHI</name>
<dbReference type="SUPFAM" id="SSF111369">
    <property type="entry name" value="HlyD-like secretion proteins"/>
    <property type="match status" value="1"/>
</dbReference>
<gene>
    <name evidence="2" type="ORF">HDF25_001480</name>
</gene>
<evidence type="ECO:0000313" key="2">
    <source>
        <dbReference type="EMBL" id="MBB6499339.1"/>
    </source>
</evidence>
<feature type="coiled-coil region" evidence="1">
    <location>
        <begin position="100"/>
        <end position="200"/>
    </location>
</feature>
<dbReference type="GO" id="GO:0015562">
    <property type="term" value="F:efflux transmembrane transporter activity"/>
    <property type="evidence" value="ECO:0007669"/>
    <property type="project" value="TreeGrafter"/>
</dbReference>
<evidence type="ECO:0000256" key="1">
    <source>
        <dbReference type="SAM" id="Coils"/>
    </source>
</evidence>
<dbReference type="PANTHER" id="PTHR30469">
    <property type="entry name" value="MULTIDRUG RESISTANCE PROTEIN MDTA"/>
    <property type="match status" value="1"/>
</dbReference>
<sequence>MKKTFIYLVFIYLVLLVCCACSFGCKPAEAKKEPSLSSAQQDIANHEIVGLGRIEPEGKVVSLATAVTGIITEVYKRENDQILKGELILELEHTVQDAKMEQAKRRVITQLAEIRIAESNLEEQKVLLSNKELELGRIKNLYAKGAETRQNLDNLETDVKVCQVKTAQLQKQIVVSSARLKEAEQEADVFARELQQHFVKALGDGQIMDMKAIKGAALMANQSFAEFIPKGRLVATCEIDELFADKIREGQQAVIRQIGSHRILGKGKLIFASSALKRKSLFSEQAGDQEDRRVREVKILLNDQTGYLINSRVECIVQSKID</sequence>
<dbReference type="Gene3D" id="2.40.50.100">
    <property type="match status" value="1"/>
</dbReference>
<dbReference type="Gene3D" id="1.10.287.470">
    <property type="entry name" value="Helix hairpin bin"/>
    <property type="match status" value="1"/>
</dbReference>
<proteinExistence type="predicted"/>
<organism evidence="2 3">
    <name type="scientific">Pedobacter cryoconitis</name>
    <dbReference type="NCBI Taxonomy" id="188932"/>
    <lineage>
        <taxon>Bacteria</taxon>
        <taxon>Pseudomonadati</taxon>
        <taxon>Bacteroidota</taxon>
        <taxon>Sphingobacteriia</taxon>
        <taxon>Sphingobacteriales</taxon>
        <taxon>Sphingobacteriaceae</taxon>
        <taxon>Pedobacter</taxon>
    </lineage>
</organism>
<evidence type="ECO:0000313" key="3">
    <source>
        <dbReference type="Proteomes" id="UP000521017"/>
    </source>
</evidence>
<accession>A0A7X0MHP4</accession>
<dbReference type="PANTHER" id="PTHR30469:SF15">
    <property type="entry name" value="HLYD FAMILY OF SECRETION PROTEINS"/>
    <property type="match status" value="1"/>
</dbReference>
<protein>
    <submittedName>
        <fullName evidence="2">Multidrug resistance efflux pump</fullName>
    </submittedName>
</protein>
<dbReference type="RefSeq" id="WP_184624065.1">
    <property type="nucleotide sequence ID" value="NZ_JACHCC010000003.1"/>
</dbReference>
<dbReference type="AlphaFoldDB" id="A0A7X0MHP4"/>
<dbReference type="GO" id="GO:1990281">
    <property type="term" value="C:efflux pump complex"/>
    <property type="evidence" value="ECO:0007669"/>
    <property type="project" value="TreeGrafter"/>
</dbReference>
<dbReference type="EMBL" id="JACHCC010000003">
    <property type="protein sequence ID" value="MBB6499339.1"/>
    <property type="molecule type" value="Genomic_DNA"/>
</dbReference>
<comment type="caution">
    <text evidence="2">The sequence shown here is derived from an EMBL/GenBank/DDBJ whole genome shotgun (WGS) entry which is preliminary data.</text>
</comment>
<keyword evidence="1" id="KW-0175">Coiled coil</keyword>
<dbReference type="Proteomes" id="UP000521017">
    <property type="component" value="Unassembled WGS sequence"/>
</dbReference>
<reference evidence="2 3" key="1">
    <citation type="submission" date="2020-08" db="EMBL/GenBank/DDBJ databases">
        <title>Genomic Encyclopedia of Type Strains, Phase IV (KMG-V): Genome sequencing to study the core and pangenomes of soil and plant-associated prokaryotes.</title>
        <authorList>
            <person name="Whitman W."/>
        </authorList>
    </citation>
    <scope>NUCLEOTIDE SEQUENCE [LARGE SCALE GENOMIC DNA]</scope>
    <source>
        <strain evidence="2 3">M2T3</strain>
    </source>
</reference>